<evidence type="ECO:0000313" key="2">
    <source>
        <dbReference type="Proteomes" id="UP000034705"/>
    </source>
</evidence>
<evidence type="ECO:0000313" key="1">
    <source>
        <dbReference type="EMBL" id="KKU31772.1"/>
    </source>
</evidence>
<dbReference type="EMBL" id="LCMG01000025">
    <property type="protein sequence ID" value="KKU31772.1"/>
    <property type="molecule type" value="Genomic_DNA"/>
</dbReference>
<organism evidence="1 2">
    <name type="scientific">Candidatus Uhrbacteria bacterium GW2011_GWF2_46_218</name>
    <dbReference type="NCBI Taxonomy" id="1619001"/>
    <lineage>
        <taxon>Bacteria</taxon>
        <taxon>Candidatus Uhriibacteriota</taxon>
    </lineage>
</organism>
<sequence>MKNPQIYNDFFFDKNHGKWEVLFGFVLSTFQNSKEKLMSLFHIARASPLFLALEIPYGFFFKEGYLPDIVFSLDYGHDFLVMAEKQWGLTKNQIRKAKKALHAAGLLQSLSLVFERIMAYEIPEDFVQTLEFQNGYICFKRGGGRINSIQIHDKIEGIDLCHQNVQDEKMRIPDAVLVCRQIISSDLPEF</sequence>
<reference evidence="1 2" key="1">
    <citation type="journal article" date="2015" name="Nature">
        <title>rRNA introns, odd ribosomes, and small enigmatic genomes across a large radiation of phyla.</title>
        <authorList>
            <person name="Brown C.T."/>
            <person name="Hug L.A."/>
            <person name="Thomas B.C."/>
            <person name="Sharon I."/>
            <person name="Castelle C.J."/>
            <person name="Singh A."/>
            <person name="Wilkins M.J."/>
            <person name="Williams K.H."/>
            <person name="Banfield J.F."/>
        </authorList>
    </citation>
    <scope>NUCLEOTIDE SEQUENCE [LARGE SCALE GENOMIC DNA]</scope>
</reference>
<gene>
    <name evidence="1" type="ORF">UX45_C0025G0004</name>
</gene>
<dbReference type="Proteomes" id="UP000034705">
    <property type="component" value="Unassembled WGS sequence"/>
</dbReference>
<proteinExistence type="predicted"/>
<name>A0A0G1PGJ0_9BACT</name>
<accession>A0A0G1PGJ0</accession>
<comment type="caution">
    <text evidence="1">The sequence shown here is derived from an EMBL/GenBank/DDBJ whole genome shotgun (WGS) entry which is preliminary data.</text>
</comment>
<dbReference type="AlphaFoldDB" id="A0A0G1PGJ0"/>
<protein>
    <submittedName>
        <fullName evidence="1">Uncharacterized protein</fullName>
    </submittedName>
</protein>